<comment type="similarity">
    <text evidence="1 9">Belongs to the LytR/CpsA/Psr (LCP) family.</text>
</comment>
<feature type="topological domain" description="Cytoplasmic" evidence="9">
    <location>
        <begin position="1"/>
        <end position="28"/>
    </location>
</feature>
<keyword evidence="3 9" id="KW-0808">Transferase</keyword>
<dbReference type="Gene3D" id="3.40.630.190">
    <property type="entry name" value="LCP protein"/>
    <property type="match status" value="1"/>
</dbReference>
<gene>
    <name evidence="9" type="primary">tagU</name>
    <name evidence="12" type="ORF">C6P37_09205</name>
</gene>
<proteinExistence type="inferred from homology"/>
<dbReference type="Proteomes" id="UP000257014">
    <property type="component" value="Unassembled WGS sequence"/>
</dbReference>
<evidence type="ECO:0000256" key="10">
    <source>
        <dbReference type="SAM" id="Phobius"/>
    </source>
</evidence>
<keyword evidence="4 9" id="KW-0812">Transmembrane</keyword>
<keyword evidence="5 9" id="KW-0735">Signal-anchor</keyword>
<evidence type="ECO:0000256" key="7">
    <source>
        <dbReference type="ARBA" id="ARBA00023136"/>
    </source>
</evidence>
<evidence type="ECO:0000256" key="1">
    <source>
        <dbReference type="ARBA" id="ARBA00006068"/>
    </source>
</evidence>
<dbReference type="NCBIfam" id="NF006897">
    <property type="entry name" value="PRK09379.1"/>
    <property type="match status" value="1"/>
</dbReference>
<dbReference type="PANTHER" id="PTHR33392">
    <property type="entry name" value="POLYISOPRENYL-TEICHOIC ACID--PEPTIDOGLYCAN TEICHOIC ACID TRANSFERASE TAGU"/>
    <property type="match status" value="1"/>
</dbReference>
<dbReference type="NCBIfam" id="TIGR00350">
    <property type="entry name" value="lytR_cpsA_psr"/>
    <property type="match status" value="1"/>
</dbReference>
<dbReference type="InterPro" id="IPR004474">
    <property type="entry name" value="LytR_CpsA_psr"/>
</dbReference>
<evidence type="ECO:0000256" key="2">
    <source>
        <dbReference type="ARBA" id="ARBA00022475"/>
    </source>
</evidence>
<evidence type="ECO:0000256" key="6">
    <source>
        <dbReference type="ARBA" id="ARBA00022989"/>
    </source>
</evidence>
<evidence type="ECO:0000256" key="5">
    <source>
        <dbReference type="ARBA" id="ARBA00022968"/>
    </source>
</evidence>
<reference evidence="12 13" key="1">
    <citation type="submission" date="2018-03" db="EMBL/GenBank/DDBJ databases">
        <authorList>
            <person name="Keele B.F."/>
        </authorList>
    </citation>
    <scope>NUCLEOTIDE SEQUENCE [LARGE SCALE GENOMIC DNA]</scope>
    <source>
        <strain evidence="12">ZCTH4_d</strain>
    </source>
</reference>
<dbReference type="InterPro" id="IPR050922">
    <property type="entry name" value="LytR/CpsA/Psr_CW_biosynth"/>
</dbReference>
<feature type="topological domain" description="Extracellular" evidence="9">
    <location>
        <begin position="50"/>
        <end position="334"/>
    </location>
</feature>
<dbReference type="GO" id="GO:0016780">
    <property type="term" value="F:phosphotransferase activity, for other substituted phosphate groups"/>
    <property type="evidence" value="ECO:0007669"/>
    <property type="project" value="UniProtKB-UniRule"/>
</dbReference>
<feature type="transmembrane region" description="Helical" evidence="10">
    <location>
        <begin position="32"/>
        <end position="52"/>
    </location>
</feature>
<protein>
    <recommendedName>
        <fullName evidence="9">Polyisoprenyl-teichoic acid--peptidoglycan teichoic acid transferase TagU</fullName>
        <ecNumber evidence="9">2.7.8.-</ecNumber>
    </recommendedName>
</protein>
<feature type="domain" description="Cell envelope-related transcriptional attenuator" evidence="11">
    <location>
        <begin position="101"/>
        <end position="242"/>
    </location>
</feature>
<accession>A0A3E0K4C3</accession>
<evidence type="ECO:0000259" key="11">
    <source>
        <dbReference type="Pfam" id="PF03816"/>
    </source>
</evidence>
<dbReference type="GO" id="GO:0070726">
    <property type="term" value="P:cell wall assembly"/>
    <property type="evidence" value="ECO:0007669"/>
    <property type="project" value="UniProtKB-UniRule"/>
</dbReference>
<evidence type="ECO:0000256" key="4">
    <source>
        <dbReference type="ARBA" id="ARBA00022692"/>
    </source>
</evidence>
<comment type="subcellular location">
    <subcellularLocation>
        <location evidence="9">Cell membrane</location>
        <topology evidence="9">Single-pass type II membrane protein</topology>
    </subcellularLocation>
</comment>
<dbReference type="HAMAP" id="MF_01140">
    <property type="entry name" value="TagU_transferase"/>
    <property type="match status" value="1"/>
</dbReference>
<evidence type="ECO:0000313" key="13">
    <source>
        <dbReference type="Proteomes" id="UP000257014"/>
    </source>
</evidence>
<dbReference type="GO" id="GO:0005886">
    <property type="term" value="C:plasma membrane"/>
    <property type="evidence" value="ECO:0007669"/>
    <property type="project" value="UniProtKB-SubCell"/>
</dbReference>
<keyword evidence="6 9" id="KW-1133">Transmembrane helix</keyword>
<organism evidence="12 13">
    <name type="scientific">Caldibacillus debilis</name>
    <dbReference type="NCBI Taxonomy" id="301148"/>
    <lineage>
        <taxon>Bacteria</taxon>
        <taxon>Bacillati</taxon>
        <taxon>Bacillota</taxon>
        <taxon>Bacilli</taxon>
        <taxon>Bacillales</taxon>
        <taxon>Bacillaceae</taxon>
        <taxon>Caldibacillus</taxon>
    </lineage>
</organism>
<comment type="caution">
    <text evidence="12">The sequence shown here is derived from an EMBL/GenBank/DDBJ whole genome shotgun (WGS) entry which is preliminary data.</text>
</comment>
<keyword evidence="7 9" id="KW-0472">Membrane</keyword>
<dbReference type="EC" id="2.7.8.-" evidence="9"/>
<dbReference type="AlphaFoldDB" id="A0A3E0K4C3"/>
<comment type="function">
    <text evidence="9">May catalyze the final step in cell wall teichoic acid biosynthesis, the transfer of the anionic cell wall polymers (APs) from their lipid-linked precursor to the cell wall peptidoglycan (PG).</text>
</comment>
<comment type="pathway">
    <text evidence="9">Cell wall biogenesis.</text>
</comment>
<dbReference type="InterPro" id="IPR023734">
    <property type="entry name" value="TagU"/>
</dbReference>
<evidence type="ECO:0000313" key="12">
    <source>
        <dbReference type="EMBL" id="REJ28398.1"/>
    </source>
</evidence>
<evidence type="ECO:0000256" key="8">
    <source>
        <dbReference type="ARBA" id="ARBA00023316"/>
    </source>
</evidence>
<sequence>MEKNEKEKPLSQLLSKGGIFLEKTKKRKWRRIVLTVLTLFLAAFAGYLYHIYHSFSKTMESMHQPIRKVSEKREEEVRLEKVDPFSVLLLGVDQRKNDRGRSDTIIVMTVNPEKKSVEMVSIPRDTRTEIVGKGIEDKINHAYAYGGVEMAIDTVENFLDIPIDYFIQINMEGFKEIVDAVGGITIDNDFAFTYEGEHFPAGKITLNGEQALKYSRMRYEDPRGDFGRQERQRKIIEQVIKEGASFSTLARYGDIFQALGKNVRTNLTFSEMVSIQKNYKQAAENIHQHQIQGQGKMIDRIYYYIVPEAERQKLQTLLKEHLELKQNNVSMIGK</sequence>
<dbReference type="Pfam" id="PF03816">
    <property type="entry name" value="LytR_cpsA_psr"/>
    <property type="match status" value="1"/>
</dbReference>
<keyword evidence="2 9" id="KW-1003">Cell membrane</keyword>
<dbReference type="PANTHER" id="PTHR33392:SF6">
    <property type="entry name" value="POLYISOPRENYL-TEICHOIC ACID--PEPTIDOGLYCAN TEICHOIC ACID TRANSFERASE TAGU"/>
    <property type="match status" value="1"/>
</dbReference>
<evidence type="ECO:0000256" key="9">
    <source>
        <dbReference type="HAMAP-Rule" id="MF_01140"/>
    </source>
</evidence>
<dbReference type="EMBL" id="QEWE01000017">
    <property type="protein sequence ID" value="REJ28398.1"/>
    <property type="molecule type" value="Genomic_DNA"/>
</dbReference>
<name>A0A3E0K4C3_9BACI</name>
<keyword evidence="8 9" id="KW-0961">Cell wall biogenesis/degradation</keyword>
<evidence type="ECO:0000256" key="3">
    <source>
        <dbReference type="ARBA" id="ARBA00022679"/>
    </source>
</evidence>